<sequence>MTAVPSTRYSFVTRPIVRAVTPLAEVPAQLGHITTFTIDTVAGIRHVATTYRRQTFLFIQEFAWGRGAVLVGGGTAIVLVILGMAVGASIGIQGYASLDLVGMGSLTGFISSYANTRELAPMIAAIGFAAQAGCRLTAEIGSMRIAEEIDALESMAVRPIPYIVSTRVVAAITTIIPLYIVTLILSFGAAKLVVILLHGQSGGTYDFYFDAFLKPQDLAFSVIKVLVFVVSVVIIHSYQGYYASGGAEGVGRASGRAIRSSLIIIVVEDMILTLLMWGFDSGVKISG</sequence>
<reference evidence="3" key="2">
    <citation type="submission" date="2016-04" db="EMBL/GenBank/DDBJ databases">
        <title>Complete Genome and Plasmid Sequences for Rhodococcus fascians D188 and Draft Sequences for Rhodococcus spp. Isolates PBTS 1 and PBTS 2.</title>
        <authorList>
            <person name="Stamer R."/>
            <person name="Vereecke D."/>
            <person name="Zhang Y."/>
            <person name="Schilkey F."/>
            <person name="Devitt N."/>
            <person name="Randall J."/>
        </authorList>
    </citation>
    <scope>NUCLEOTIDE SEQUENCE [LARGE SCALE GENOMIC DNA]</scope>
    <source>
        <strain evidence="3">PBTS2</strain>
    </source>
</reference>
<evidence type="ECO:0000256" key="1">
    <source>
        <dbReference type="SAM" id="Phobius"/>
    </source>
</evidence>
<keyword evidence="1" id="KW-0472">Membrane</keyword>
<name>A0A143QEZ9_RHOFA</name>
<feature type="transmembrane region" description="Helical" evidence="1">
    <location>
        <begin position="92"/>
        <end position="114"/>
    </location>
</feature>
<protein>
    <submittedName>
        <fullName evidence="2">Putative phospholipid ABC transporter permease protein MlaE</fullName>
    </submittedName>
</protein>
<evidence type="ECO:0000313" key="3">
    <source>
        <dbReference type="Proteomes" id="UP000076038"/>
    </source>
</evidence>
<dbReference type="Pfam" id="PF02405">
    <property type="entry name" value="MlaE"/>
    <property type="match status" value="1"/>
</dbReference>
<dbReference type="OrthoDB" id="3745645at2"/>
<keyword evidence="3" id="KW-1185">Reference proteome</keyword>
<proteinExistence type="predicted"/>
<reference evidence="2 3" key="1">
    <citation type="journal article" date="2016" name="Genome Announc.">
        <title>Complete Genome and Plasmid Sequences for Rhodococcus fascians D188 and Draft Sequences for Rhodococcus Isolates PBTS 1 and PBTS 2.</title>
        <authorList>
            <person name="Stamler R.A."/>
            <person name="Vereecke D."/>
            <person name="Zhang Y."/>
            <person name="Schilkey F."/>
            <person name="Devitt N."/>
            <person name="Randall J.J."/>
        </authorList>
    </citation>
    <scope>NUCLEOTIDE SEQUENCE [LARGE SCALE GENOMIC DNA]</scope>
    <source>
        <strain evidence="2 3">PBTS2</strain>
    </source>
</reference>
<dbReference type="RefSeq" id="WP_027498257.1">
    <property type="nucleotide sequence ID" value="NZ_CP015220.1"/>
</dbReference>
<feature type="transmembrane region" description="Helical" evidence="1">
    <location>
        <begin position="218"/>
        <end position="238"/>
    </location>
</feature>
<dbReference type="GO" id="GO:0005548">
    <property type="term" value="F:phospholipid transporter activity"/>
    <property type="evidence" value="ECO:0007669"/>
    <property type="project" value="TreeGrafter"/>
</dbReference>
<dbReference type="AlphaFoldDB" id="A0A143QEZ9"/>
<feature type="transmembrane region" description="Helical" evidence="1">
    <location>
        <begin position="63"/>
        <end position="86"/>
    </location>
</feature>
<feature type="transmembrane region" description="Helical" evidence="1">
    <location>
        <begin position="168"/>
        <end position="198"/>
    </location>
</feature>
<dbReference type="GO" id="GO:0043190">
    <property type="term" value="C:ATP-binding cassette (ABC) transporter complex"/>
    <property type="evidence" value="ECO:0007669"/>
    <property type="project" value="InterPro"/>
</dbReference>
<dbReference type="KEGG" id="rhs:A3Q41_00439"/>
<dbReference type="PANTHER" id="PTHR30188:SF13">
    <property type="entry name" value="CONSERVED HYPOTHETICAL INTEGRAL MEMBRANE PROTEIN YRBE3B"/>
    <property type="match status" value="1"/>
</dbReference>
<feature type="transmembrane region" description="Helical" evidence="1">
    <location>
        <begin position="258"/>
        <end position="279"/>
    </location>
</feature>
<dbReference type="Proteomes" id="UP000076038">
    <property type="component" value="Chromosome"/>
</dbReference>
<dbReference type="EMBL" id="CP015220">
    <property type="protein sequence ID" value="AMY21763.1"/>
    <property type="molecule type" value="Genomic_DNA"/>
</dbReference>
<organism evidence="2 3">
    <name type="scientific">Rhodococcoides fascians</name>
    <name type="common">Rhodococcus fascians</name>
    <dbReference type="NCBI Taxonomy" id="1828"/>
    <lineage>
        <taxon>Bacteria</taxon>
        <taxon>Bacillati</taxon>
        <taxon>Actinomycetota</taxon>
        <taxon>Actinomycetes</taxon>
        <taxon>Mycobacteriales</taxon>
        <taxon>Nocardiaceae</taxon>
        <taxon>Rhodococcoides</taxon>
    </lineage>
</organism>
<gene>
    <name evidence="2" type="primary">mlaE_3</name>
    <name evidence="2" type="ORF">A3Q41_00439</name>
</gene>
<dbReference type="InterPro" id="IPR030802">
    <property type="entry name" value="Permease_MalE"/>
</dbReference>
<dbReference type="PATRIC" id="fig|1653479.3.peg.446"/>
<accession>A0A143QEZ9</accession>
<keyword evidence="1" id="KW-1133">Transmembrane helix</keyword>
<dbReference type="PANTHER" id="PTHR30188">
    <property type="entry name" value="ABC TRANSPORTER PERMEASE PROTEIN-RELATED"/>
    <property type="match status" value="1"/>
</dbReference>
<keyword evidence="1" id="KW-0812">Transmembrane</keyword>
<evidence type="ECO:0000313" key="2">
    <source>
        <dbReference type="EMBL" id="AMY21763.1"/>
    </source>
</evidence>